<dbReference type="PANTHER" id="PTHR44395">
    <property type="match status" value="1"/>
</dbReference>
<evidence type="ECO:0000256" key="3">
    <source>
        <dbReference type="ARBA" id="ARBA00023136"/>
    </source>
</evidence>
<dbReference type="EMBL" id="AMQN01032583">
    <property type="status" value="NOT_ANNOTATED_CDS"/>
    <property type="molecule type" value="Genomic_DNA"/>
</dbReference>
<reference evidence="8" key="1">
    <citation type="submission" date="2012-12" db="EMBL/GenBank/DDBJ databases">
        <authorList>
            <person name="Hellsten U."/>
            <person name="Grimwood J."/>
            <person name="Chapman J.A."/>
            <person name="Shapiro H."/>
            <person name="Aerts A."/>
            <person name="Otillar R.P."/>
            <person name="Terry A.Y."/>
            <person name="Boore J.L."/>
            <person name="Simakov O."/>
            <person name="Marletaz F."/>
            <person name="Cho S.-J."/>
            <person name="Edsinger-Gonzales E."/>
            <person name="Havlak P."/>
            <person name="Kuo D.-H."/>
            <person name="Larsson T."/>
            <person name="Lv J."/>
            <person name="Arendt D."/>
            <person name="Savage R."/>
            <person name="Osoegawa K."/>
            <person name="de Jong P."/>
            <person name="Lindberg D.R."/>
            <person name="Seaver E.C."/>
            <person name="Weisblat D.A."/>
            <person name="Putnam N.H."/>
            <person name="Grigoriev I.V."/>
            <person name="Rokhsar D.S."/>
        </authorList>
    </citation>
    <scope>NUCLEOTIDE SEQUENCE</scope>
    <source>
        <strain evidence="8">I ESC-2004</strain>
    </source>
</reference>
<dbReference type="PANTHER" id="PTHR44395:SF1">
    <property type="entry name" value="PROTEIN O-MANNOSYL-TRANSFERASE TMTC3"/>
    <property type="match status" value="1"/>
</dbReference>
<dbReference type="InterPro" id="IPR013618">
    <property type="entry name" value="TMTC_DUF1736"/>
</dbReference>
<feature type="transmembrane region" description="Helical" evidence="4">
    <location>
        <begin position="110"/>
        <end position="131"/>
    </location>
</feature>
<feature type="domain" description="DUF1736" evidence="5">
    <location>
        <begin position="138"/>
        <end position="209"/>
    </location>
</feature>
<keyword evidence="4" id="KW-0812">Transmembrane</keyword>
<gene>
    <name evidence="6" type="ORF">CAPTEDRAFT_225413</name>
</gene>
<keyword evidence="1" id="KW-0677">Repeat</keyword>
<dbReference type="HOGENOM" id="CLU_947454_0_0_1"/>
<dbReference type="Pfam" id="PF08409">
    <property type="entry name" value="TMTC_DUF1736"/>
    <property type="match status" value="1"/>
</dbReference>
<dbReference type="GO" id="GO:0000030">
    <property type="term" value="F:mannosyltransferase activity"/>
    <property type="evidence" value="ECO:0007669"/>
    <property type="project" value="TreeGrafter"/>
</dbReference>
<dbReference type="GO" id="GO:0035269">
    <property type="term" value="P:protein O-linked glycosylation via mannose"/>
    <property type="evidence" value="ECO:0007669"/>
    <property type="project" value="TreeGrafter"/>
</dbReference>
<keyword evidence="8" id="KW-1185">Reference proteome</keyword>
<reference evidence="6 8" key="2">
    <citation type="journal article" date="2013" name="Nature">
        <title>Insights into bilaterian evolution from three spiralian genomes.</title>
        <authorList>
            <person name="Simakov O."/>
            <person name="Marletaz F."/>
            <person name="Cho S.J."/>
            <person name="Edsinger-Gonzales E."/>
            <person name="Havlak P."/>
            <person name="Hellsten U."/>
            <person name="Kuo D.H."/>
            <person name="Larsson T."/>
            <person name="Lv J."/>
            <person name="Arendt D."/>
            <person name="Savage R."/>
            <person name="Osoegawa K."/>
            <person name="de Jong P."/>
            <person name="Grimwood J."/>
            <person name="Chapman J.A."/>
            <person name="Shapiro H."/>
            <person name="Aerts A."/>
            <person name="Otillar R.P."/>
            <person name="Terry A.Y."/>
            <person name="Boore J.L."/>
            <person name="Grigoriev I.V."/>
            <person name="Lindberg D.R."/>
            <person name="Seaver E.C."/>
            <person name="Weisblat D.A."/>
            <person name="Putnam N.H."/>
            <person name="Rokhsar D.S."/>
        </authorList>
    </citation>
    <scope>NUCLEOTIDE SEQUENCE</scope>
    <source>
        <strain evidence="6 8">I ESC-2004</strain>
    </source>
</reference>
<sequence length="294" mass="32835">MDSAYLVALFLPPNWVTGVVGRAELLSSIFYLGAFLVYTTCTGRHSQTNWSRLLVTIAMVTVAMLCKEQGITIIAVCCVYEVFVAQQMTVNDLLLHIRNILSGRPKLPSWLLQAVVRALVLVCGTLMLLMARVRVMGAQLPVFTRFDNPAAVAESPSRQLTLNYLLPVNAWLLLCPSRLCCDWTMGTLPLVTSILDPRNLATVAFFAVLGRLVWFVVTHRGHHMQAIVMTFGERVHGIASISQEAISEYWRSEVRREQRTGEQAHPSLSDSNYLEGTEPLHLRLETQAAPHPCF</sequence>
<dbReference type="STRING" id="283909.R7T7X8"/>
<dbReference type="GO" id="GO:0005783">
    <property type="term" value="C:endoplasmic reticulum"/>
    <property type="evidence" value="ECO:0007669"/>
    <property type="project" value="TreeGrafter"/>
</dbReference>
<reference evidence="7" key="3">
    <citation type="submission" date="2015-06" db="UniProtKB">
        <authorList>
            <consortium name="EnsemblMetazoa"/>
        </authorList>
    </citation>
    <scope>IDENTIFICATION</scope>
</reference>
<feature type="transmembrane region" description="Helical" evidence="4">
    <location>
        <begin position="199"/>
        <end position="217"/>
    </location>
</feature>
<evidence type="ECO:0000313" key="6">
    <source>
        <dbReference type="EMBL" id="ELT89553.1"/>
    </source>
</evidence>
<evidence type="ECO:0000259" key="5">
    <source>
        <dbReference type="Pfam" id="PF08409"/>
    </source>
</evidence>
<feature type="transmembrane region" description="Helical" evidence="4">
    <location>
        <begin position="20"/>
        <end position="41"/>
    </location>
</feature>
<name>R7T7X8_CAPTE</name>
<dbReference type="EnsemblMetazoa" id="CapteT225413">
    <property type="protein sequence ID" value="CapteP225413"/>
    <property type="gene ID" value="CapteG225413"/>
</dbReference>
<protein>
    <recommendedName>
        <fullName evidence="5">DUF1736 domain-containing protein</fullName>
    </recommendedName>
</protein>
<evidence type="ECO:0000256" key="2">
    <source>
        <dbReference type="ARBA" id="ARBA00022803"/>
    </source>
</evidence>
<evidence type="ECO:0000256" key="1">
    <source>
        <dbReference type="ARBA" id="ARBA00022737"/>
    </source>
</evidence>
<keyword evidence="4" id="KW-1133">Transmembrane helix</keyword>
<evidence type="ECO:0000313" key="7">
    <source>
        <dbReference type="EnsemblMetazoa" id="CapteP225413"/>
    </source>
</evidence>
<organism evidence="6">
    <name type="scientific">Capitella teleta</name>
    <name type="common">Polychaete worm</name>
    <dbReference type="NCBI Taxonomy" id="283909"/>
    <lineage>
        <taxon>Eukaryota</taxon>
        <taxon>Metazoa</taxon>
        <taxon>Spiralia</taxon>
        <taxon>Lophotrochozoa</taxon>
        <taxon>Annelida</taxon>
        <taxon>Polychaeta</taxon>
        <taxon>Sedentaria</taxon>
        <taxon>Scolecida</taxon>
        <taxon>Capitellidae</taxon>
        <taxon>Capitella</taxon>
    </lineage>
</organism>
<dbReference type="EMBL" id="AMQN01032582">
    <property type="status" value="NOT_ANNOTATED_CDS"/>
    <property type="molecule type" value="Genomic_DNA"/>
</dbReference>
<dbReference type="OrthoDB" id="66906at2759"/>
<dbReference type="AlphaFoldDB" id="R7T7X8"/>
<dbReference type="Proteomes" id="UP000014760">
    <property type="component" value="Unassembled WGS sequence"/>
</dbReference>
<evidence type="ECO:0000313" key="8">
    <source>
        <dbReference type="Proteomes" id="UP000014760"/>
    </source>
</evidence>
<evidence type="ECO:0000256" key="4">
    <source>
        <dbReference type="SAM" id="Phobius"/>
    </source>
</evidence>
<keyword evidence="3 4" id="KW-0472">Membrane</keyword>
<proteinExistence type="predicted"/>
<keyword evidence="2" id="KW-0802">TPR repeat</keyword>
<dbReference type="EMBL" id="KB311303">
    <property type="protein sequence ID" value="ELT89553.1"/>
    <property type="molecule type" value="Genomic_DNA"/>
</dbReference>
<accession>R7T7X8</accession>